<feature type="region of interest" description="Disordered" evidence="2">
    <location>
        <begin position="151"/>
        <end position="223"/>
    </location>
</feature>
<dbReference type="Gene3D" id="1.10.8.270">
    <property type="entry name" value="putative rabgap domain of human tbc1 domain family member 14 like domains"/>
    <property type="match status" value="1"/>
</dbReference>
<accession>A0AAE1YT69</accession>
<dbReference type="FunFam" id="1.10.8.270:FF:000018">
    <property type="entry name" value="Ypt/Rab-GAP domain of gyp1p superfamily protein"/>
    <property type="match status" value="1"/>
</dbReference>
<gene>
    <name evidence="4" type="ORF">Salat_0766700</name>
</gene>
<dbReference type="SUPFAM" id="SSF47923">
    <property type="entry name" value="Ypt/Rab-GAP domain of gyp1p"/>
    <property type="match status" value="2"/>
</dbReference>
<dbReference type="Pfam" id="PF00566">
    <property type="entry name" value="RabGAP-TBC"/>
    <property type="match status" value="1"/>
</dbReference>
<evidence type="ECO:0000259" key="3">
    <source>
        <dbReference type="PROSITE" id="PS50086"/>
    </source>
</evidence>
<comment type="caution">
    <text evidence="4">The sequence shown here is derived from an EMBL/GenBank/DDBJ whole genome shotgun (WGS) entry which is preliminary data.</text>
</comment>
<feature type="coiled-coil region" evidence="1">
    <location>
        <begin position="616"/>
        <end position="729"/>
    </location>
</feature>
<evidence type="ECO:0000313" key="5">
    <source>
        <dbReference type="Proteomes" id="UP001293254"/>
    </source>
</evidence>
<evidence type="ECO:0000256" key="1">
    <source>
        <dbReference type="SAM" id="Coils"/>
    </source>
</evidence>
<feature type="domain" description="Rab-GAP TBC" evidence="3">
    <location>
        <begin position="238"/>
        <end position="444"/>
    </location>
</feature>
<organism evidence="4 5">
    <name type="scientific">Sesamum alatum</name>
    <dbReference type="NCBI Taxonomy" id="300844"/>
    <lineage>
        <taxon>Eukaryota</taxon>
        <taxon>Viridiplantae</taxon>
        <taxon>Streptophyta</taxon>
        <taxon>Embryophyta</taxon>
        <taxon>Tracheophyta</taxon>
        <taxon>Spermatophyta</taxon>
        <taxon>Magnoliopsida</taxon>
        <taxon>eudicotyledons</taxon>
        <taxon>Gunneridae</taxon>
        <taxon>Pentapetalae</taxon>
        <taxon>asterids</taxon>
        <taxon>lamiids</taxon>
        <taxon>Lamiales</taxon>
        <taxon>Pedaliaceae</taxon>
        <taxon>Sesamum</taxon>
    </lineage>
</organism>
<dbReference type="InterPro" id="IPR050302">
    <property type="entry name" value="Rab_GAP_TBC_domain"/>
</dbReference>
<evidence type="ECO:0000313" key="4">
    <source>
        <dbReference type="EMBL" id="KAK4436030.1"/>
    </source>
</evidence>
<keyword evidence="5" id="KW-1185">Reference proteome</keyword>
<dbReference type="Proteomes" id="UP001293254">
    <property type="component" value="Unassembled WGS sequence"/>
</dbReference>
<sequence length="820" mass="92410">MKAKGASAAVVLNPVPVISFDHKRDAYGFAVRPQHVQRYREYANIYKEEEEERSDRWKEFLERQSESGLSETNNAENLNFESVNLTADDSSKNAVEPEDSNDKTNGSLSKENEGVQSATHGKVHRVQIWTEIRQSLRAIEDMMSARVEKKATLIKNEPDPGTGKPLPSIEVAKPGKGASEDDSEEEFYDLERSESDPIQDITSGDSVPAPTVGAARHATDSESLPPWKEELECLVQGGVPMALRGELWQAFVGVKARRVEKYYHNLLAPDNNVRSKNNELENKNHEPNPECAGVPEKWKGQIEKDLPRTFPGHPALDEDGRNALRRLLTAYARHNPSVGYCQAMNFFAGLLLLLMPEENAFWTLMGILDDYFDGYYSEEMIESQVDQLVLEELVREKFPKLVNHLDYLGVQVAWVTGPWFLTIFMNMLPWESVLRVWDVLLYEGNRVMLFRTALALMELYGPALVTTKDAGDAVTLLQSLAGSTFDSSQLVLTACMGYQNVNEKRLQELRNKHRPAVKVALEERSKGFRVWRDSQVLASKLYNFKQAPDSTTVGTDKPEGMNTDINDNLSHLDASSDNGNGLYMSLNGDTEVDPAKDLQEQAMWLKVELCKLLEEKRSAELRAEELEIALVEMVKQDNRRQLSARVEQLEREVSELRQVLLDKHEQENAMLQILMRVEQEQKVAEDARISAEQDATAQRYAAQVLQEKCEKATADLAEMEKRAVMAESMLEATLQYQSGQIKALSSPRSPQQSNQDSSQETPTRKTSLLSRPFGLGGWRERNNGKPASVEEPNDGKSSNDGLSLSLEQEETNVQEVEEKV</sequence>
<dbReference type="InterPro" id="IPR035969">
    <property type="entry name" value="Rab-GAP_TBC_sf"/>
</dbReference>
<protein>
    <submittedName>
        <fullName evidence="4">TBC1 domain family member 9B</fullName>
    </submittedName>
</protein>
<feature type="compositionally biased region" description="Polar residues" evidence="2">
    <location>
        <begin position="795"/>
        <end position="806"/>
    </location>
</feature>
<feature type="region of interest" description="Disordered" evidence="2">
    <location>
        <begin position="86"/>
        <end position="121"/>
    </location>
</feature>
<evidence type="ECO:0000256" key="2">
    <source>
        <dbReference type="SAM" id="MobiDB-lite"/>
    </source>
</evidence>
<dbReference type="AlphaFoldDB" id="A0AAE1YT69"/>
<proteinExistence type="predicted"/>
<dbReference type="PANTHER" id="PTHR47219:SF20">
    <property type="entry name" value="TBC1 DOMAIN FAMILY MEMBER 2B"/>
    <property type="match status" value="1"/>
</dbReference>
<feature type="compositionally biased region" description="Polar residues" evidence="2">
    <location>
        <begin position="746"/>
        <end position="769"/>
    </location>
</feature>
<dbReference type="FunFam" id="1.10.472.80:FF:000013">
    <property type="entry name" value="TBC1 domain family member 8B"/>
    <property type="match status" value="1"/>
</dbReference>
<dbReference type="Gene3D" id="1.10.472.80">
    <property type="entry name" value="Ypt/Rab-GAP domain of gyp1p, domain 3"/>
    <property type="match status" value="1"/>
</dbReference>
<dbReference type="InterPro" id="IPR000195">
    <property type="entry name" value="Rab-GAP-TBC_dom"/>
</dbReference>
<feature type="compositionally biased region" description="Polar residues" evidence="2">
    <location>
        <begin position="103"/>
        <end position="119"/>
    </location>
</feature>
<reference evidence="4" key="1">
    <citation type="submission" date="2020-06" db="EMBL/GenBank/DDBJ databases">
        <authorList>
            <person name="Li T."/>
            <person name="Hu X."/>
            <person name="Zhang T."/>
            <person name="Song X."/>
            <person name="Zhang H."/>
            <person name="Dai N."/>
            <person name="Sheng W."/>
            <person name="Hou X."/>
            <person name="Wei L."/>
        </authorList>
    </citation>
    <scope>NUCLEOTIDE SEQUENCE</scope>
    <source>
        <strain evidence="4">3651</strain>
        <tissue evidence="4">Leaf</tissue>
    </source>
</reference>
<dbReference type="EMBL" id="JACGWO010000002">
    <property type="protein sequence ID" value="KAK4436030.1"/>
    <property type="molecule type" value="Genomic_DNA"/>
</dbReference>
<dbReference type="PANTHER" id="PTHR47219">
    <property type="entry name" value="RAB GTPASE-ACTIVATING PROTEIN 1-LIKE"/>
    <property type="match status" value="1"/>
</dbReference>
<dbReference type="PROSITE" id="PS50086">
    <property type="entry name" value="TBC_RABGAP"/>
    <property type="match status" value="1"/>
</dbReference>
<dbReference type="SMART" id="SM00164">
    <property type="entry name" value="TBC"/>
    <property type="match status" value="1"/>
</dbReference>
<reference evidence="4" key="2">
    <citation type="journal article" date="2024" name="Plant">
        <title>Genomic evolution and insights into agronomic trait innovations of Sesamum species.</title>
        <authorList>
            <person name="Miao H."/>
            <person name="Wang L."/>
            <person name="Qu L."/>
            <person name="Liu H."/>
            <person name="Sun Y."/>
            <person name="Le M."/>
            <person name="Wang Q."/>
            <person name="Wei S."/>
            <person name="Zheng Y."/>
            <person name="Lin W."/>
            <person name="Duan Y."/>
            <person name="Cao H."/>
            <person name="Xiong S."/>
            <person name="Wang X."/>
            <person name="Wei L."/>
            <person name="Li C."/>
            <person name="Ma Q."/>
            <person name="Ju M."/>
            <person name="Zhao R."/>
            <person name="Li G."/>
            <person name="Mu C."/>
            <person name="Tian Q."/>
            <person name="Mei H."/>
            <person name="Zhang T."/>
            <person name="Gao T."/>
            <person name="Zhang H."/>
        </authorList>
    </citation>
    <scope>NUCLEOTIDE SEQUENCE</scope>
    <source>
        <strain evidence="4">3651</strain>
    </source>
</reference>
<dbReference type="GO" id="GO:0005096">
    <property type="term" value="F:GTPase activator activity"/>
    <property type="evidence" value="ECO:0007669"/>
    <property type="project" value="TreeGrafter"/>
</dbReference>
<feature type="region of interest" description="Disordered" evidence="2">
    <location>
        <begin position="740"/>
        <end position="820"/>
    </location>
</feature>
<keyword evidence="1" id="KW-0175">Coiled coil</keyword>
<name>A0AAE1YT69_9LAMI</name>
<dbReference type="GO" id="GO:0031267">
    <property type="term" value="F:small GTPase binding"/>
    <property type="evidence" value="ECO:0007669"/>
    <property type="project" value="TreeGrafter"/>
</dbReference>